<name>A0A8K0GFX6_IGNLU</name>
<dbReference type="OrthoDB" id="1903104at2759"/>
<organism evidence="2 3">
    <name type="scientific">Ignelater luminosus</name>
    <name type="common">Cucubano</name>
    <name type="synonym">Pyrophorus luminosus</name>
    <dbReference type="NCBI Taxonomy" id="2038154"/>
    <lineage>
        <taxon>Eukaryota</taxon>
        <taxon>Metazoa</taxon>
        <taxon>Ecdysozoa</taxon>
        <taxon>Arthropoda</taxon>
        <taxon>Hexapoda</taxon>
        <taxon>Insecta</taxon>
        <taxon>Pterygota</taxon>
        <taxon>Neoptera</taxon>
        <taxon>Endopterygota</taxon>
        <taxon>Coleoptera</taxon>
        <taxon>Polyphaga</taxon>
        <taxon>Elateriformia</taxon>
        <taxon>Elateroidea</taxon>
        <taxon>Elateridae</taxon>
        <taxon>Agrypninae</taxon>
        <taxon>Pyrophorini</taxon>
        <taxon>Ignelater</taxon>
    </lineage>
</organism>
<reference evidence="2" key="1">
    <citation type="submission" date="2019-08" db="EMBL/GenBank/DDBJ databases">
        <title>The genome of the North American firefly Photinus pyralis.</title>
        <authorList>
            <consortium name="Photinus pyralis genome working group"/>
            <person name="Fallon T.R."/>
            <person name="Sander Lower S.E."/>
            <person name="Weng J.-K."/>
        </authorList>
    </citation>
    <scope>NUCLEOTIDE SEQUENCE</scope>
    <source>
        <strain evidence="2">TRF0915ILg1</strain>
        <tissue evidence="2">Whole body</tissue>
    </source>
</reference>
<dbReference type="Proteomes" id="UP000801492">
    <property type="component" value="Unassembled WGS sequence"/>
</dbReference>
<feature type="compositionally biased region" description="Low complexity" evidence="1">
    <location>
        <begin position="1762"/>
        <end position="1784"/>
    </location>
</feature>
<dbReference type="EMBL" id="VTPC01002294">
    <property type="protein sequence ID" value="KAF2900282.1"/>
    <property type="molecule type" value="Genomic_DNA"/>
</dbReference>
<feature type="compositionally biased region" description="Basic residues" evidence="1">
    <location>
        <begin position="1398"/>
        <end position="1415"/>
    </location>
</feature>
<feature type="compositionally biased region" description="Basic and acidic residues" evidence="1">
    <location>
        <begin position="1517"/>
        <end position="1535"/>
    </location>
</feature>
<dbReference type="CDD" id="cd21085">
    <property type="entry name" value="WH_NTD_PHF10"/>
    <property type="match status" value="1"/>
</dbReference>
<evidence type="ECO:0008006" key="4">
    <source>
        <dbReference type="Google" id="ProtNLM"/>
    </source>
</evidence>
<feature type="region of interest" description="Disordered" evidence="1">
    <location>
        <begin position="1"/>
        <end position="85"/>
    </location>
</feature>
<evidence type="ECO:0000313" key="2">
    <source>
        <dbReference type="EMBL" id="KAF2900282.1"/>
    </source>
</evidence>
<evidence type="ECO:0000313" key="3">
    <source>
        <dbReference type="Proteomes" id="UP000801492"/>
    </source>
</evidence>
<feature type="compositionally biased region" description="Basic and acidic residues" evidence="1">
    <location>
        <begin position="1434"/>
        <end position="1456"/>
    </location>
</feature>
<gene>
    <name evidence="2" type="ORF">ILUMI_05904</name>
</gene>
<proteinExistence type="predicted"/>
<sequence length="1804" mass="200161">MENTVCGSDNLSESENANLNEATPAVAPILTSEVPQDAGSTILSAEERDDAISSTTPDKFTEDIQPASGDVEPAEESTSRHETDTDFFTSELCISDVPTEKITENVEDIVQDLENLLGEPLDNSKVTESYNEVNSSNVEDIIQGSDLCQVEQINSESTTIDCDVLPGIDVVISESNKNQPIREDIHESDLIEIAKAAEESELIQTQTVNEVSEVIKKLDRNETQEVSEISPVIEALGSSRTQEESEASVAIKQLDSIQAQEDVEISTITKQLDPSQTHVDSEISAVIEQLHTSQTQEVSETAIIEQLDSSQVQEDFEISAGIEQVDPTQTQEIPEILEVIKELDPNQIPEDPVISEVTKELHSDNVSESPIKVMEDTVLEAANIVEATEQVSANIDESVQSEIEETIEIHDDYTSESNLETLQAIAAIEEGTQQSLAEIIEHETSIENTAESEILPETEEVSDNQEMEQLIIPTHVEQNKISVQTDESVSEVLEDLLKESKSANIDEECSESLCGSEDILRHITVNEQEQDYQEENVTETVLDLNEKVDVAGKTDNITESLSTELNASVLNVNEQVDSLSAEPNVFENVSRNEQMDAADTKPDASENMDAADTEPMSMNEQLDTLCIEPDISENVTSVSQQTSEELQEPLQNVVENIQEITEGDAEKSNEQSEQVIVPESMEIQSQKEEESQQTKEQNLSQPLTVEVEDLAFEENPSPQEQNVDKSVINEDLKVTEISQITESSSGSADSEDNQETREPLKMTITKHKSDNTHSILKIYDPNDADVNQGQEIPKLVIKTIPSSTTGDEQYTSEEPAIPKITIKSVPMPTETQYSPKLTIKSIKPPDEEVVVSSGSPKITIKPVVKPESLSPIKLTIRPYPKLEELQSSPKLNIKPVVRPVEEASSDIHHSPKITIKPIVKSPEESEERCSPRITIKPIIKPQEEETQSCFEEKHSPRITIKPLIKPVEEEEERHSPRITIKPVVKPLEEYIKEEEKHSPRITIKPVVRPPEESLREEVSSCSDDKHSPRITIKPVVRPSESLSTEEVASGPKITIKPVIKPPEESSKEEIQSCMDEGHSPRITIKPILKPTETETESVHSPRITIKPIIKPQENPKEEDIHLFKLNIKPVVKPAESSLSPKITIKPVTKPSEPETEPIELIDFEEQIKQERIVLKIAKNTKRATASLENEKLKKIKLKLSKGRGMAHIVQTTSEALKRTLSGDVGPEPKHFKPDLPPDLSISMVPNAASRLGTSDLTITRVDDTSSNTVCDNIQREELTHTITPIPLVPPEHKKDAIPPGFNADEIPDPLAEIPVFEITLESATASKTTITPALAPTVGVPPAPAPRKRGRPRKVPLEVREEFKDPKEEETPPPPVEESTRPKRSCRGASIAVTLGIKPRKPRAPSTRGRGRGRGSRGGILGRPAKRPIGRPRLNREPMVKEQPTFKEFDAKDAEFKQVPLPAESGNREVVIYEEETRMSAENSSRAQTPAKQVLAASAEVVEESQSSVQSNTTTESGEKTQKTRKGPRLEVHQEPEGEVISADKLAEYCWGGGGPYMLQEQVAQFLGIKSFKRKYPGIQRRPVDMQERDFIRESCLASEAMCDMGLTAVRSEDILDIMYTDFQHKYEEYCKHQRDRQAKDVSNKQKALSLAASQEKNKLDIVEQAVQSAFQWNANFNKARREQRRACMDLQTFTVHFPKGKMKQVNKPPVGNYPLALVPGQFTDYYKKYTPLELSNLPLNTTGCKTVSISSINQDTEDSQSDGSGSDSDSSSSDSDSSYSGSSEDCKMCNRHPPSTSKKLIVH</sequence>
<accession>A0A8K0GFX6</accession>
<feature type="region of interest" description="Disordered" evidence="1">
    <location>
        <begin position="590"/>
        <end position="610"/>
    </location>
</feature>
<feature type="compositionally biased region" description="Low complexity" evidence="1">
    <location>
        <begin position="10"/>
        <end position="22"/>
    </location>
</feature>
<feature type="region of interest" description="Disordered" evidence="1">
    <location>
        <begin position="1753"/>
        <end position="1804"/>
    </location>
</feature>
<protein>
    <recommendedName>
        <fullName evidence="4">PHD finger protein 10</fullName>
    </recommendedName>
</protein>
<comment type="caution">
    <text evidence="2">The sequence shown here is derived from an EMBL/GenBank/DDBJ whole genome shotgun (WGS) entry which is preliminary data.</text>
</comment>
<feature type="compositionally biased region" description="Low complexity" evidence="1">
    <location>
        <begin position="1501"/>
        <end position="1516"/>
    </location>
</feature>
<keyword evidence="3" id="KW-1185">Reference proteome</keyword>
<feature type="compositionally biased region" description="Polar residues" evidence="1">
    <location>
        <begin position="1794"/>
        <end position="1804"/>
    </location>
</feature>
<evidence type="ECO:0000256" key="1">
    <source>
        <dbReference type="SAM" id="MobiDB-lite"/>
    </source>
</evidence>
<feature type="region of interest" description="Disordered" evidence="1">
    <location>
        <begin position="1333"/>
        <end position="1462"/>
    </location>
</feature>
<feature type="region of interest" description="Disordered" evidence="1">
    <location>
        <begin position="1501"/>
        <end position="1535"/>
    </location>
</feature>
<feature type="compositionally biased region" description="Basic and acidic residues" evidence="1">
    <location>
        <begin position="1355"/>
        <end position="1370"/>
    </location>
</feature>